<dbReference type="Proteomes" id="UP000193495">
    <property type="component" value="Unassembled WGS sequence"/>
</dbReference>
<proteinExistence type="predicted"/>
<reference evidence="3 6" key="2">
    <citation type="submission" date="2018-03" db="EMBL/GenBank/DDBJ databases">
        <title>Genomic Encyclopedia of Archaeal and Bacterial Type Strains, Phase II (KMG-II): from individual species to whole genera.</title>
        <authorList>
            <person name="Goeker M."/>
        </authorList>
    </citation>
    <scope>NUCLEOTIDE SEQUENCE [LARGE SCALE GENOMIC DNA]</scope>
    <source>
        <strain evidence="3 6">DSM 29956</strain>
    </source>
</reference>
<dbReference type="InterPro" id="IPR011033">
    <property type="entry name" value="PRC_barrel-like_sf"/>
</dbReference>
<dbReference type="Pfam" id="PF05239">
    <property type="entry name" value="PRC"/>
    <property type="match status" value="1"/>
</dbReference>
<sequence>MTRMMNTTALALGLTMAAGGALAEAHTEMGMGSGRLTADNLSNTIRAESLIGSNVYTLEAEYDETVWVDTPYYEEVDAEWEEIGEVEDIVISADGQMIGLVIETGGWLDIGDEEVVLDFSEVRLAGDYVGGDFSLVTRMSQEQLEALPEANEGYYNWWN</sequence>
<accession>A0A1X6ZHG7</accession>
<feature type="signal peptide" evidence="1">
    <location>
        <begin position="1"/>
        <end position="23"/>
    </location>
</feature>
<feature type="chain" id="PRO_5044568268" evidence="1">
    <location>
        <begin position="24"/>
        <end position="159"/>
    </location>
</feature>
<reference evidence="4 5" key="1">
    <citation type="submission" date="2017-03" db="EMBL/GenBank/DDBJ databases">
        <authorList>
            <person name="Afonso C.L."/>
            <person name="Miller P.J."/>
            <person name="Scott M.A."/>
            <person name="Spackman E."/>
            <person name="Goraichik I."/>
            <person name="Dimitrov K.M."/>
            <person name="Suarez D.L."/>
            <person name="Swayne D.E."/>
        </authorList>
    </citation>
    <scope>NUCLEOTIDE SEQUENCE [LARGE SCALE GENOMIC DNA]</scope>
    <source>
        <strain evidence="4 5">CECT 8367</strain>
    </source>
</reference>
<dbReference type="EMBL" id="FWFY01000006">
    <property type="protein sequence ID" value="SLN51193.1"/>
    <property type="molecule type" value="Genomic_DNA"/>
</dbReference>
<dbReference type="EMBL" id="PYGB01000006">
    <property type="protein sequence ID" value="PSK86031.1"/>
    <property type="molecule type" value="Genomic_DNA"/>
</dbReference>
<dbReference type="SUPFAM" id="SSF50346">
    <property type="entry name" value="PRC-barrel domain"/>
    <property type="match status" value="1"/>
</dbReference>
<evidence type="ECO:0000313" key="3">
    <source>
        <dbReference type="EMBL" id="PSK86031.1"/>
    </source>
</evidence>
<dbReference type="RefSeq" id="WP_165761456.1">
    <property type="nucleotide sequence ID" value="NZ_FWFY01000006.1"/>
</dbReference>
<name>A0A1X6ZHG7_9RHOB</name>
<evidence type="ECO:0000313" key="6">
    <source>
        <dbReference type="Proteomes" id="UP000240624"/>
    </source>
</evidence>
<gene>
    <name evidence="3" type="ORF">CLV79_10638</name>
    <name evidence="4" type="ORF">LOS8367_02342</name>
</gene>
<feature type="domain" description="PRC-barrel" evidence="2">
    <location>
        <begin position="81"/>
        <end position="129"/>
    </location>
</feature>
<keyword evidence="1" id="KW-0732">Signal</keyword>
<dbReference type="Gene3D" id="2.30.30.240">
    <property type="entry name" value="PRC-barrel domain"/>
    <property type="match status" value="1"/>
</dbReference>
<dbReference type="InterPro" id="IPR027275">
    <property type="entry name" value="PRC-brl_dom"/>
</dbReference>
<evidence type="ECO:0000259" key="2">
    <source>
        <dbReference type="Pfam" id="PF05239"/>
    </source>
</evidence>
<evidence type="ECO:0000256" key="1">
    <source>
        <dbReference type="SAM" id="SignalP"/>
    </source>
</evidence>
<protein>
    <submittedName>
        <fullName evidence="4">PRC-barrel domain protein</fullName>
    </submittedName>
</protein>
<dbReference type="AlphaFoldDB" id="A0A1X6ZHG7"/>
<evidence type="ECO:0000313" key="5">
    <source>
        <dbReference type="Proteomes" id="UP000193495"/>
    </source>
</evidence>
<evidence type="ECO:0000313" key="4">
    <source>
        <dbReference type="EMBL" id="SLN51193.1"/>
    </source>
</evidence>
<dbReference type="Proteomes" id="UP000240624">
    <property type="component" value="Unassembled WGS sequence"/>
</dbReference>
<organism evidence="4 5">
    <name type="scientific">Limimaricola soesokkakensis</name>
    <dbReference type="NCBI Taxonomy" id="1343159"/>
    <lineage>
        <taxon>Bacteria</taxon>
        <taxon>Pseudomonadati</taxon>
        <taxon>Pseudomonadota</taxon>
        <taxon>Alphaproteobacteria</taxon>
        <taxon>Rhodobacterales</taxon>
        <taxon>Paracoccaceae</taxon>
        <taxon>Limimaricola</taxon>
    </lineage>
</organism>
<keyword evidence="6" id="KW-1185">Reference proteome</keyword>